<sequence length="156" mass="17521">MSSSLPPPATDENLHLVDAAATQINDKVELLPGYEPDLSAATFCFKAEDHTIGNSLRYMIMKDPRVEFCGYSIPHPSEAKIHLRIQMYNGASALEALRDALDHLDSLLSTIDQAYDENLQAGDFERFEEPVLDKEDLARRADEGRKRRAEEEKSKA</sequence>
<feature type="non-terminal residue" evidence="1">
    <location>
        <position position="156"/>
    </location>
</feature>
<dbReference type="EMBL" id="KZ819790">
    <property type="protein sequence ID" value="PWN52208.1"/>
    <property type="molecule type" value="Genomic_DNA"/>
</dbReference>
<organism evidence="1 2">
    <name type="scientific">Violaceomyces palustris</name>
    <dbReference type="NCBI Taxonomy" id="1673888"/>
    <lineage>
        <taxon>Eukaryota</taxon>
        <taxon>Fungi</taxon>
        <taxon>Dikarya</taxon>
        <taxon>Basidiomycota</taxon>
        <taxon>Ustilaginomycotina</taxon>
        <taxon>Ustilaginomycetes</taxon>
        <taxon>Violaceomycetales</taxon>
        <taxon>Violaceomycetaceae</taxon>
        <taxon>Violaceomyces</taxon>
    </lineage>
</organism>
<proteinExistence type="predicted"/>
<name>A0ACD0P223_9BASI</name>
<accession>A0ACD0P223</accession>
<evidence type="ECO:0000313" key="1">
    <source>
        <dbReference type="EMBL" id="PWN52208.1"/>
    </source>
</evidence>
<dbReference type="Proteomes" id="UP000245626">
    <property type="component" value="Unassembled WGS sequence"/>
</dbReference>
<protein>
    <submittedName>
        <fullName evidence="1">RBP11-like subunits of RNA polymerase</fullName>
    </submittedName>
</protein>
<reference evidence="1 2" key="1">
    <citation type="journal article" date="2018" name="Mol. Biol. Evol.">
        <title>Broad Genomic Sampling Reveals a Smut Pathogenic Ancestry of the Fungal Clade Ustilaginomycotina.</title>
        <authorList>
            <person name="Kijpornyongpan T."/>
            <person name="Mondo S.J."/>
            <person name="Barry K."/>
            <person name="Sandor L."/>
            <person name="Lee J."/>
            <person name="Lipzen A."/>
            <person name="Pangilinan J."/>
            <person name="LaButti K."/>
            <person name="Hainaut M."/>
            <person name="Henrissat B."/>
            <person name="Grigoriev I.V."/>
            <person name="Spatafora J.W."/>
            <person name="Aime M.C."/>
        </authorList>
    </citation>
    <scope>NUCLEOTIDE SEQUENCE [LARGE SCALE GENOMIC DNA]</scope>
    <source>
        <strain evidence="1 2">SA 807</strain>
    </source>
</reference>
<gene>
    <name evidence="1" type="ORF">IE53DRAFT_378326</name>
</gene>
<keyword evidence="2" id="KW-1185">Reference proteome</keyword>
<evidence type="ECO:0000313" key="2">
    <source>
        <dbReference type="Proteomes" id="UP000245626"/>
    </source>
</evidence>